<evidence type="ECO:0000313" key="3">
    <source>
        <dbReference type="Proteomes" id="UP000697710"/>
    </source>
</evidence>
<sequence>LSMALSWGTMMASAELLAKEGVYAPGSGSDRESVKKHPAVQIYRDAEQPALRPSRSRQIAELMPDGP</sequence>
<feature type="region of interest" description="Disordered" evidence="1">
    <location>
        <begin position="42"/>
        <end position="67"/>
    </location>
</feature>
<feature type="non-terminal residue" evidence="2">
    <location>
        <position position="1"/>
    </location>
</feature>
<accession>A0A956RS80</accession>
<organism evidence="2 3">
    <name type="scientific">Eiseniibacteriota bacterium</name>
    <dbReference type="NCBI Taxonomy" id="2212470"/>
    <lineage>
        <taxon>Bacteria</taxon>
        <taxon>Candidatus Eiseniibacteriota</taxon>
    </lineage>
</organism>
<gene>
    <name evidence="2" type="ORF">KC729_22035</name>
</gene>
<dbReference type="EMBL" id="JAGQHR010001148">
    <property type="protein sequence ID" value="MCA9730377.1"/>
    <property type="molecule type" value="Genomic_DNA"/>
</dbReference>
<name>A0A956RS80_UNCEI</name>
<proteinExistence type="predicted"/>
<evidence type="ECO:0000313" key="2">
    <source>
        <dbReference type="EMBL" id="MCA9730377.1"/>
    </source>
</evidence>
<reference evidence="2" key="2">
    <citation type="journal article" date="2021" name="Microbiome">
        <title>Successional dynamics and alternative stable states in a saline activated sludge microbial community over 9 years.</title>
        <authorList>
            <person name="Wang Y."/>
            <person name="Ye J."/>
            <person name="Ju F."/>
            <person name="Liu L."/>
            <person name="Boyd J.A."/>
            <person name="Deng Y."/>
            <person name="Parks D.H."/>
            <person name="Jiang X."/>
            <person name="Yin X."/>
            <person name="Woodcroft B.J."/>
            <person name="Tyson G.W."/>
            <person name="Hugenholtz P."/>
            <person name="Polz M.F."/>
            <person name="Zhang T."/>
        </authorList>
    </citation>
    <scope>NUCLEOTIDE SEQUENCE</scope>
    <source>
        <strain evidence="2">HKST-UBA01</strain>
    </source>
</reference>
<dbReference type="AlphaFoldDB" id="A0A956RS80"/>
<reference evidence="2" key="1">
    <citation type="submission" date="2020-04" db="EMBL/GenBank/DDBJ databases">
        <authorList>
            <person name="Zhang T."/>
        </authorList>
    </citation>
    <scope>NUCLEOTIDE SEQUENCE</scope>
    <source>
        <strain evidence="2">HKST-UBA01</strain>
    </source>
</reference>
<comment type="caution">
    <text evidence="2">The sequence shown here is derived from an EMBL/GenBank/DDBJ whole genome shotgun (WGS) entry which is preliminary data.</text>
</comment>
<evidence type="ECO:0000256" key="1">
    <source>
        <dbReference type="SAM" id="MobiDB-lite"/>
    </source>
</evidence>
<dbReference type="Proteomes" id="UP000697710">
    <property type="component" value="Unassembled WGS sequence"/>
</dbReference>
<protein>
    <submittedName>
        <fullName evidence="2">Uncharacterized protein</fullName>
    </submittedName>
</protein>